<keyword evidence="2" id="KW-1133">Transmembrane helix</keyword>
<protein>
    <submittedName>
        <fullName evidence="4">Required for meiotic nuclear division protein-like</fullName>
    </submittedName>
</protein>
<proteinExistence type="inferred from homology"/>
<dbReference type="GO" id="GO:0070131">
    <property type="term" value="P:positive regulation of mitochondrial translation"/>
    <property type="evidence" value="ECO:0007669"/>
    <property type="project" value="TreeGrafter"/>
</dbReference>
<dbReference type="OrthoDB" id="242766at2759"/>
<dbReference type="AlphaFoldDB" id="A0A3M7SP28"/>
<accession>A0A3M7SP28</accession>
<comment type="similarity">
    <text evidence="1">Belongs to the RMD1/sif2 family.</text>
</comment>
<dbReference type="PANTHER" id="PTHR16255">
    <property type="entry name" value="REQUIRED FOR MEIOTIC NUCLEAR DIVISION PROTEIN 1 HOMOLOG"/>
    <property type="match status" value="1"/>
</dbReference>
<feature type="transmembrane region" description="Helical" evidence="2">
    <location>
        <begin position="358"/>
        <end position="378"/>
    </location>
</feature>
<dbReference type="GO" id="GO:0005739">
    <property type="term" value="C:mitochondrion"/>
    <property type="evidence" value="ECO:0007669"/>
    <property type="project" value="UniProtKB-ARBA"/>
</dbReference>
<dbReference type="InterPro" id="IPR051624">
    <property type="entry name" value="RMD1/Sad1-interacting"/>
</dbReference>
<evidence type="ECO:0000313" key="5">
    <source>
        <dbReference type="Proteomes" id="UP000276133"/>
    </source>
</evidence>
<dbReference type="PANTHER" id="PTHR16255:SF1">
    <property type="entry name" value="REQUIRED FOR MEIOTIC NUCLEAR DIVISION PROTEIN 1 HOMOLOG"/>
    <property type="match status" value="1"/>
</dbReference>
<comment type="caution">
    <text evidence="4">The sequence shown here is derived from an EMBL/GenBank/DDBJ whole genome shotgun (WGS) entry which is preliminary data.</text>
</comment>
<dbReference type="Pfam" id="PF02582">
    <property type="entry name" value="DUF155"/>
    <property type="match status" value="1"/>
</dbReference>
<evidence type="ECO:0000313" key="4">
    <source>
        <dbReference type="EMBL" id="RNA37489.1"/>
    </source>
</evidence>
<evidence type="ECO:0000256" key="1">
    <source>
        <dbReference type="ARBA" id="ARBA00008306"/>
    </source>
</evidence>
<evidence type="ECO:0000256" key="2">
    <source>
        <dbReference type="SAM" id="Phobius"/>
    </source>
</evidence>
<keyword evidence="2" id="KW-0812">Transmembrane</keyword>
<gene>
    <name evidence="4" type="ORF">BpHYR1_005124</name>
</gene>
<organism evidence="4 5">
    <name type="scientific">Brachionus plicatilis</name>
    <name type="common">Marine rotifer</name>
    <name type="synonym">Brachionus muelleri</name>
    <dbReference type="NCBI Taxonomy" id="10195"/>
    <lineage>
        <taxon>Eukaryota</taxon>
        <taxon>Metazoa</taxon>
        <taxon>Spiralia</taxon>
        <taxon>Gnathifera</taxon>
        <taxon>Rotifera</taxon>
        <taxon>Eurotatoria</taxon>
        <taxon>Monogononta</taxon>
        <taxon>Pseudotrocha</taxon>
        <taxon>Ploima</taxon>
        <taxon>Brachionidae</taxon>
        <taxon>Brachionus</taxon>
    </lineage>
</organism>
<dbReference type="InterPro" id="IPR003734">
    <property type="entry name" value="DUF155"/>
</dbReference>
<dbReference type="EMBL" id="REGN01001038">
    <property type="protein sequence ID" value="RNA37489.1"/>
    <property type="molecule type" value="Genomic_DNA"/>
</dbReference>
<feature type="domain" description="DUF155" evidence="3">
    <location>
        <begin position="128"/>
        <end position="330"/>
    </location>
</feature>
<keyword evidence="5" id="KW-1185">Reference proteome</keyword>
<reference evidence="4 5" key="1">
    <citation type="journal article" date="2018" name="Sci. Rep.">
        <title>Genomic signatures of local adaptation to the degree of environmental predictability in rotifers.</title>
        <authorList>
            <person name="Franch-Gras L."/>
            <person name="Hahn C."/>
            <person name="Garcia-Roger E.M."/>
            <person name="Carmona M.J."/>
            <person name="Serra M."/>
            <person name="Gomez A."/>
        </authorList>
    </citation>
    <scope>NUCLEOTIDE SEQUENCE [LARGE SCALE GENOMIC DNA]</scope>
    <source>
        <strain evidence="4">HYR1</strain>
    </source>
</reference>
<evidence type="ECO:0000259" key="3">
    <source>
        <dbReference type="Pfam" id="PF02582"/>
    </source>
</evidence>
<dbReference type="STRING" id="10195.A0A3M7SP28"/>
<dbReference type="Proteomes" id="UP000276133">
    <property type="component" value="Unassembled WGS sequence"/>
</dbReference>
<name>A0A3M7SP28_BRAPC</name>
<keyword evidence="2" id="KW-0472">Membrane</keyword>
<sequence>MLNLIFKPVQRSSCFLKKIFDIKSSSFEYQNVIKYRFLMTATSGSSYLSKQRPNKKKSKKIPQFTSIPMFKVKAYATADYYDLENIKISILNSEAYESVTVPNSEEADEFLCIKPKYEQINEIEPRHIFFFEDGSVVFWNLSNEEQRFILGLIEKHEENTYDYEIVEEESEVMNYSQLKYLFKEDFKQDEFNPVISNLVKFKGSYLDDKTTRLIDNQIYFSESGDQLLEKYAFSDAMALSVKLGIWEKNLEKFSEKIEYISDDMRRGKKLKLKLEKILKYLGELFTMRHVVSLHSNFLDTPDFYWDREKLETLYSQLYSHLSIAKRTRLYNERLNHCISLMEILKQHLTDKNSTRLEWIIIGLIALEVLIALGVFDFIKNLSKCLIEYTNDTFKKNK</sequence>